<evidence type="ECO:0000256" key="1">
    <source>
        <dbReference type="SAM" id="MobiDB-lite"/>
    </source>
</evidence>
<protein>
    <submittedName>
        <fullName evidence="2">Os01g0184050 protein</fullName>
    </submittedName>
</protein>
<proteinExistence type="predicted"/>
<organism evidence="2 3">
    <name type="scientific">Oryza sativa subsp. japonica</name>
    <name type="common">Rice</name>
    <dbReference type="NCBI Taxonomy" id="39947"/>
    <lineage>
        <taxon>Eukaryota</taxon>
        <taxon>Viridiplantae</taxon>
        <taxon>Streptophyta</taxon>
        <taxon>Embryophyta</taxon>
        <taxon>Tracheophyta</taxon>
        <taxon>Spermatophyta</taxon>
        <taxon>Magnoliopsida</taxon>
        <taxon>Liliopsida</taxon>
        <taxon>Poales</taxon>
        <taxon>Poaceae</taxon>
        <taxon>BOP clade</taxon>
        <taxon>Oryzoideae</taxon>
        <taxon>Oryzeae</taxon>
        <taxon>Oryzinae</taxon>
        <taxon>Oryza</taxon>
        <taxon>Oryza sativa</taxon>
    </lineage>
</organism>
<accession>A0A0N7KCG6</accession>
<dbReference type="InParanoid" id="A0A0N7KCG6"/>
<evidence type="ECO:0000313" key="3">
    <source>
        <dbReference type="Proteomes" id="UP000059680"/>
    </source>
</evidence>
<feature type="region of interest" description="Disordered" evidence="1">
    <location>
        <begin position="107"/>
        <end position="129"/>
    </location>
</feature>
<feature type="region of interest" description="Disordered" evidence="1">
    <location>
        <begin position="1"/>
        <end position="24"/>
    </location>
</feature>
<keyword evidence="3" id="KW-1185">Reference proteome</keyword>
<feature type="non-terminal residue" evidence="2">
    <location>
        <position position="217"/>
    </location>
</feature>
<sequence>MSSHSHVANDKDEHSTHTTSHNSLNSSFDSLIHAATQMQRDAESHHATLTSMVLGFLGSGGGSFSTVTVSTPSWHTAEILSTSALSGSTNLRMNLPIRRSIRRYLHDSSFSSSPPPRRRSPLITSSLSSSTCTLMSEDLSPGMSTTNAYAPGRSFTSAGVAAMARASRTYARVGPPVAPCFPAAPPSPSGMSSRCCSAVISGVSSPNMALSISRSPL</sequence>
<dbReference type="FunCoup" id="A0A0N7KCG6">
    <property type="interactions" value="331"/>
</dbReference>
<evidence type="ECO:0000313" key="2">
    <source>
        <dbReference type="EMBL" id="BAS70761.1"/>
    </source>
</evidence>
<reference evidence="2 3" key="3">
    <citation type="journal article" date="2013" name="Rice">
        <title>Improvement of the Oryza sativa Nipponbare reference genome using next generation sequence and optical map data.</title>
        <authorList>
            <person name="Kawahara Y."/>
            <person name="de la Bastide M."/>
            <person name="Hamilton J.P."/>
            <person name="Kanamori H."/>
            <person name="McCombie W.R."/>
            <person name="Ouyang S."/>
            <person name="Schwartz D.C."/>
            <person name="Tanaka T."/>
            <person name="Wu J."/>
            <person name="Zhou S."/>
            <person name="Childs K.L."/>
            <person name="Davidson R.M."/>
            <person name="Lin H."/>
            <person name="Quesada-Ocampo L."/>
            <person name="Vaillancourt B."/>
            <person name="Sakai H."/>
            <person name="Lee S.S."/>
            <person name="Kim J."/>
            <person name="Numa H."/>
            <person name="Itoh T."/>
            <person name="Buell C.R."/>
            <person name="Matsumoto T."/>
        </authorList>
    </citation>
    <scope>NUCLEOTIDE SEQUENCE [LARGE SCALE GENOMIC DNA]</scope>
    <source>
        <strain evidence="3">cv. Nipponbare</strain>
    </source>
</reference>
<name>A0A0N7KCG6_ORYSJ</name>
<reference evidence="3" key="1">
    <citation type="journal article" date="2005" name="Nature">
        <title>The map-based sequence of the rice genome.</title>
        <authorList>
            <consortium name="International rice genome sequencing project (IRGSP)"/>
            <person name="Matsumoto T."/>
            <person name="Wu J."/>
            <person name="Kanamori H."/>
            <person name="Katayose Y."/>
            <person name="Fujisawa M."/>
            <person name="Namiki N."/>
            <person name="Mizuno H."/>
            <person name="Yamamoto K."/>
            <person name="Antonio B.A."/>
            <person name="Baba T."/>
            <person name="Sakata K."/>
            <person name="Nagamura Y."/>
            <person name="Aoki H."/>
            <person name="Arikawa K."/>
            <person name="Arita K."/>
            <person name="Bito T."/>
            <person name="Chiden Y."/>
            <person name="Fujitsuka N."/>
            <person name="Fukunaka R."/>
            <person name="Hamada M."/>
            <person name="Harada C."/>
            <person name="Hayashi A."/>
            <person name="Hijishita S."/>
            <person name="Honda M."/>
            <person name="Hosokawa S."/>
            <person name="Ichikawa Y."/>
            <person name="Idonuma A."/>
            <person name="Iijima M."/>
            <person name="Ikeda M."/>
            <person name="Ikeno M."/>
            <person name="Ito K."/>
            <person name="Ito S."/>
            <person name="Ito T."/>
            <person name="Ito Y."/>
            <person name="Ito Y."/>
            <person name="Iwabuchi A."/>
            <person name="Kamiya K."/>
            <person name="Karasawa W."/>
            <person name="Kurita K."/>
            <person name="Katagiri S."/>
            <person name="Kikuta A."/>
            <person name="Kobayashi H."/>
            <person name="Kobayashi N."/>
            <person name="Machita K."/>
            <person name="Maehara T."/>
            <person name="Masukawa M."/>
            <person name="Mizubayashi T."/>
            <person name="Mukai Y."/>
            <person name="Nagasaki H."/>
            <person name="Nagata Y."/>
            <person name="Naito S."/>
            <person name="Nakashima M."/>
            <person name="Nakama Y."/>
            <person name="Nakamichi Y."/>
            <person name="Nakamura M."/>
            <person name="Meguro A."/>
            <person name="Negishi M."/>
            <person name="Ohta I."/>
            <person name="Ohta T."/>
            <person name="Okamoto M."/>
            <person name="Ono N."/>
            <person name="Saji S."/>
            <person name="Sakaguchi M."/>
            <person name="Sakai K."/>
            <person name="Shibata M."/>
            <person name="Shimokawa T."/>
            <person name="Song J."/>
            <person name="Takazaki Y."/>
            <person name="Terasawa K."/>
            <person name="Tsugane M."/>
            <person name="Tsuji K."/>
            <person name="Ueda S."/>
            <person name="Waki K."/>
            <person name="Yamagata H."/>
            <person name="Yamamoto M."/>
            <person name="Yamamoto S."/>
            <person name="Yamane H."/>
            <person name="Yoshiki S."/>
            <person name="Yoshihara R."/>
            <person name="Yukawa K."/>
            <person name="Zhong H."/>
            <person name="Yano M."/>
            <person name="Yuan Q."/>
            <person name="Ouyang S."/>
            <person name="Liu J."/>
            <person name="Jones K.M."/>
            <person name="Gansberger K."/>
            <person name="Moffat K."/>
            <person name="Hill J."/>
            <person name="Bera J."/>
            <person name="Fadrosh D."/>
            <person name="Jin S."/>
            <person name="Johri S."/>
            <person name="Kim M."/>
            <person name="Overton L."/>
            <person name="Reardon M."/>
            <person name="Tsitrin T."/>
            <person name="Vuong H."/>
            <person name="Weaver B."/>
            <person name="Ciecko A."/>
            <person name="Tallon L."/>
            <person name="Jackson J."/>
            <person name="Pai G."/>
            <person name="Aken S.V."/>
            <person name="Utterback T."/>
            <person name="Reidmuller S."/>
            <person name="Feldblyum T."/>
            <person name="Hsiao J."/>
            <person name="Zismann V."/>
            <person name="Iobst S."/>
            <person name="de Vazeille A.R."/>
            <person name="Buell C.R."/>
            <person name="Ying K."/>
            <person name="Li Y."/>
            <person name="Lu T."/>
            <person name="Huang Y."/>
            <person name="Zhao Q."/>
            <person name="Feng Q."/>
            <person name="Zhang L."/>
            <person name="Zhu J."/>
            <person name="Weng Q."/>
            <person name="Mu J."/>
            <person name="Lu Y."/>
            <person name="Fan D."/>
            <person name="Liu Y."/>
            <person name="Guan J."/>
            <person name="Zhang Y."/>
            <person name="Yu S."/>
            <person name="Liu X."/>
            <person name="Zhang Y."/>
            <person name="Hong G."/>
            <person name="Han B."/>
            <person name="Choisne N."/>
            <person name="Demange N."/>
            <person name="Orjeda G."/>
            <person name="Samain S."/>
            <person name="Cattolico L."/>
            <person name="Pelletier E."/>
            <person name="Couloux A."/>
            <person name="Segurens B."/>
            <person name="Wincker P."/>
            <person name="D'Hont A."/>
            <person name="Scarpelli C."/>
            <person name="Weissenbach J."/>
            <person name="Salanoubat M."/>
            <person name="Quetier F."/>
            <person name="Yu Y."/>
            <person name="Kim H.R."/>
            <person name="Rambo T."/>
            <person name="Currie J."/>
            <person name="Collura K."/>
            <person name="Luo M."/>
            <person name="Yang T."/>
            <person name="Ammiraju J.S.S."/>
            <person name="Engler F."/>
            <person name="Soderlund C."/>
            <person name="Wing R.A."/>
            <person name="Palmer L.E."/>
            <person name="de la Bastide M."/>
            <person name="Spiegel L."/>
            <person name="Nascimento L."/>
            <person name="Zutavern T."/>
            <person name="O'Shaughnessy A."/>
            <person name="Dike S."/>
            <person name="Dedhia N."/>
            <person name="Preston R."/>
            <person name="Balija V."/>
            <person name="McCombie W.R."/>
            <person name="Chow T."/>
            <person name="Chen H."/>
            <person name="Chung M."/>
            <person name="Chen C."/>
            <person name="Shaw J."/>
            <person name="Wu H."/>
            <person name="Hsiao K."/>
            <person name="Chao Y."/>
            <person name="Chu M."/>
            <person name="Cheng C."/>
            <person name="Hour A."/>
            <person name="Lee P."/>
            <person name="Lin S."/>
            <person name="Lin Y."/>
            <person name="Liou J."/>
            <person name="Liu S."/>
            <person name="Hsing Y."/>
            <person name="Raghuvanshi S."/>
            <person name="Mohanty A."/>
            <person name="Bharti A.K."/>
            <person name="Gaur A."/>
            <person name="Gupta V."/>
            <person name="Kumar D."/>
            <person name="Ravi V."/>
            <person name="Vij S."/>
            <person name="Kapur A."/>
            <person name="Khurana P."/>
            <person name="Khurana P."/>
            <person name="Khurana J.P."/>
            <person name="Tyagi A.K."/>
            <person name="Gaikwad K."/>
            <person name="Singh A."/>
            <person name="Dalal V."/>
            <person name="Srivastava S."/>
            <person name="Dixit A."/>
            <person name="Pal A.K."/>
            <person name="Ghazi I.A."/>
            <person name="Yadav M."/>
            <person name="Pandit A."/>
            <person name="Bhargava A."/>
            <person name="Sureshbabu K."/>
            <person name="Batra K."/>
            <person name="Sharma T.R."/>
            <person name="Mohapatra T."/>
            <person name="Singh N.K."/>
            <person name="Messing J."/>
            <person name="Nelson A.B."/>
            <person name="Fuks G."/>
            <person name="Kavchok S."/>
            <person name="Keizer G."/>
            <person name="Linton E."/>
            <person name="Llaca V."/>
            <person name="Song R."/>
            <person name="Tanyolac B."/>
            <person name="Young S."/>
            <person name="Ho-Il K."/>
            <person name="Hahn J.H."/>
            <person name="Sangsakoo G."/>
            <person name="Vanavichit A."/>
            <person name="de Mattos Luiz.A.T."/>
            <person name="Zimmer P.D."/>
            <person name="Malone G."/>
            <person name="Dellagostin O."/>
            <person name="de Oliveira A.C."/>
            <person name="Bevan M."/>
            <person name="Bancroft I."/>
            <person name="Minx P."/>
            <person name="Cordum H."/>
            <person name="Wilson R."/>
            <person name="Cheng Z."/>
            <person name="Jin W."/>
            <person name="Jiang J."/>
            <person name="Leong S.A."/>
            <person name="Iwama H."/>
            <person name="Gojobori T."/>
            <person name="Itoh T."/>
            <person name="Niimura Y."/>
            <person name="Fujii Y."/>
            <person name="Habara T."/>
            <person name="Sakai H."/>
            <person name="Sato Y."/>
            <person name="Wilson G."/>
            <person name="Kumar K."/>
            <person name="McCouch S."/>
            <person name="Juretic N."/>
            <person name="Hoen D."/>
            <person name="Wright S."/>
            <person name="Bruskiewich R."/>
            <person name="Bureau T."/>
            <person name="Miyao A."/>
            <person name="Hirochika H."/>
            <person name="Nishikawa T."/>
            <person name="Kadowaki K."/>
            <person name="Sugiura M."/>
            <person name="Burr B."/>
            <person name="Sasaki T."/>
        </authorList>
    </citation>
    <scope>NUCLEOTIDE SEQUENCE [LARGE SCALE GENOMIC DNA]</scope>
    <source>
        <strain evidence="3">cv. Nipponbare</strain>
    </source>
</reference>
<dbReference type="Proteomes" id="UP000059680">
    <property type="component" value="Chromosome 1"/>
</dbReference>
<gene>
    <name evidence="2" type="ordered locus">Os01g0184050</name>
    <name evidence="2" type="ORF">OSNPB_010184050</name>
</gene>
<dbReference type="PaxDb" id="39947-A0A0N7KCG6"/>
<feature type="compositionally biased region" description="Basic and acidic residues" evidence="1">
    <location>
        <begin position="7"/>
        <end position="16"/>
    </location>
</feature>
<dbReference type="STRING" id="39947.A0A0N7KCG6"/>
<dbReference type="EMBL" id="AP014957">
    <property type="protein sequence ID" value="BAS70761.1"/>
    <property type="molecule type" value="Genomic_DNA"/>
</dbReference>
<dbReference type="Gramene" id="Os01t0184050-00">
    <property type="protein sequence ID" value="Os01t0184050-00"/>
    <property type="gene ID" value="Os01g0184050"/>
</dbReference>
<reference evidence="2 3" key="2">
    <citation type="journal article" date="2013" name="Plant Cell Physiol.">
        <title>Rice Annotation Project Database (RAP-DB): an integrative and interactive database for rice genomics.</title>
        <authorList>
            <person name="Sakai H."/>
            <person name="Lee S.S."/>
            <person name="Tanaka T."/>
            <person name="Numa H."/>
            <person name="Kim J."/>
            <person name="Kawahara Y."/>
            <person name="Wakimoto H."/>
            <person name="Yang C.C."/>
            <person name="Iwamoto M."/>
            <person name="Abe T."/>
            <person name="Yamada Y."/>
            <person name="Muto A."/>
            <person name="Inokuchi H."/>
            <person name="Ikemura T."/>
            <person name="Matsumoto T."/>
            <person name="Sasaki T."/>
            <person name="Itoh T."/>
        </authorList>
    </citation>
    <scope>NUCLEOTIDE SEQUENCE [LARGE SCALE GENOMIC DNA]</scope>
    <source>
        <strain evidence="3">cv. Nipponbare</strain>
    </source>
</reference>
<dbReference type="eggNOG" id="ENOG502R578">
    <property type="taxonomic scope" value="Eukaryota"/>
</dbReference>
<dbReference type="AlphaFoldDB" id="A0A0N7KCG6"/>